<dbReference type="Gene3D" id="3.10.120.10">
    <property type="entry name" value="Cytochrome b5-like heme/steroid binding domain"/>
    <property type="match status" value="1"/>
</dbReference>
<dbReference type="SUPFAM" id="SSF55856">
    <property type="entry name" value="Cytochrome b5-like heme/steroid binding domain"/>
    <property type="match status" value="1"/>
</dbReference>
<dbReference type="AlphaFoldDB" id="A0AAD6XRT4"/>
<evidence type="ECO:0000259" key="2">
    <source>
        <dbReference type="SMART" id="SM01117"/>
    </source>
</evidence>
<dbReference type="InterPro" id="IPR001199">
    <property type="entry name" value="Cyt_B5-like_heme/steroid-bd"/>
</dbReference>
<name>A0AAD6XRT4_9AGAR</name>
<accession>A0AAD6XRT4</accession>
<protein>
    <submittedName>
        <fullName evidence="3">Cytochrome b5-like heme/steroid binding domain-containing protein</fullName>
    </submittedName>
</protein>
<dbReference type="InterPro" id="IPR050577">
    <property type="entry name" value="MAPR/NEUFC/NENF-like"/>
</dbReference>
<evidence type="ECO:0000313" key="3">
    <source>
        <dbReference type="EMBL" id="KAJ7090752.1"/>
    </source>
</evidence>
<dbReference type="EMBL" id="JARJCN010000021">
    <property type="protein sequence ID" value="KAJ7090752.1"/>
    <property type="molecule type" value="Genomic_DNA"/>
</dbReference>
<gene>
    <name evidence="3" type="ORF">B0H15DRAFT_778603</name>
</gene>
<dbReference type="Proteomes" id="UP001222325">
    <property type="component" value="Unassembled WGS sequence"/>
</dbReference>
<feature type="domain" description="Cytochrome b5 heme-binding" evidence="2">
    <location>
        <begin position="16"/>
        <end position="112"/>
    </location>
</feature>
<dbReference type="GO" id="GO:0020037">
    <property type="term" value="F:heme binding"/>
    <property type="evidence" value="ECO:0007669"/>
    <property type="project" value="UniProtKB-ARBA"/>
</dbReference>
<comment type="similarity">
    <text evidence="1">Belongs to the cytochrome b5 family. MAPR subfamily.</text>
</comment>
<dbReference type="InterPro" id="IPR036400">
    <property type="entry name" value="Cyt_B5-like_heme/steroid_sf"/>
</dbReference>
<evidence type="ECO:0000313" key="4">
    <source>
        <dbReference type="Proteomes" id="UP001222325"/>
    </source>
</evidence>
<dbReference type="SMART" id="SM01117">
    <property type="entry name" value="Cyt-b5"/>
    <property type="match status" value="1"/>
</dbReference>
<dbReference type="Pfam" id="PF00173">
    <property type="entry name" value="Cyt-b5"/>
    <property type="match status" value="1"/>
</dbReference>
<keyword evidence="4" id="KW-1185">Reference proteome</keyword>
<dbReference type="GO" id="GO:0016020">
    <property type="term" value="C:membrane"/>
    <property type="evidence" value="ECO:0007669"/>
    <property type="project" value="TreeGrafter"/>
</dbReference>
<reference evidence="3" key="1">
    <citation type="submission" date="2023-03" db="EMBL/GenBank/DDBJ databases">
        <title>Massive genome expansion in bonnet fungi (Mycena s.s.) driven by repeated elements and novel gene families across ecological guilds.</title>
        <authorList>
            <consortium name="Lawrence Berkeley National Laboratory"/>
            <person name="Harder C.B."/>
            <person name="Miyauchi S."/>
            <person name="Viragh M."/>
            <person name="Kuo A."/>
            <person name="Thoen E."/>
            <person name="Andreopoulos B."/>
            <person name="Lu D."/>
            <person name="Skrede I."/>
            <person name="Drula E."/>
            <person name="Henrissat B."/>
            <person name="Morin E."/>
            <person name="Kohler A."/>
            <person name="Barry K."/>
            <person name="LaButti K."/>
            <person name="Morin E."/>
            <person name="Salamov A."/>
            <person name="Lipzen A."/>
            <person name="Mereny Z."/>
            <person name="Hegedus B."/>
            <person name="Baldrian P."/>
            <person name="Stursova M."/>
            <person name="Weitz H."/>
            <person name="Taylor A."/>
            <person name="Grigoriev I.V."/>
            <person name="Nagy L.G."/>
            <person name="Martin F."/>
            <person name="Kauserud H."/>
        </authorList>
    </citation>
    <scope>NUCLEOTIDE SEQUENCE</scope>
    <source>
        <strain evidence="3">CBHHK173m</strain>
    </source>
</reference>
<comment type="caution">
    <text evidence="3">The sequence shown here is derived from an EMBL/GenBank/DDBJ whole genome shotgun (WGS) entry which is preliminary data.</text>
</comment>
<dbReference type="PANTHER" id="PTHR10281:SF115">
    <property type="entry name" value="BINDING PROTEIN, PUTATIVE (AFU_ORTHOLOGUE AFUA_4G06240)-RELATED"/>
    <property type="match status" value="1"/>
</dbReference>
<evidence type="ECO:0000256" key="1">
    <source>
        <dbReference type="ARBA" id="ARBA00038357"/>
    </source>
</evidence>
<dbReference type="FunFam" id="3.10.120.10:FF:000003">
    <property type="entry name" value="membrane-associated progesterone receptor component 1"/>
    <property type="match status" value="1"/>
</dbReference>
<organism evidence="3 4">
    <name type="scientific">Mycena belliarum</name>
    <dbReference type="NCBI Taxonomy" id="1033014"/>
    <lineage>
        <taxon>Eukaryota</taxon>
        <taxon>Fungi</taxon>
        <taxon>Dikarya</taxon>
        <taxon>Basidiomycota</taxon>
        <taxon>Agaricomycotina</taxon>
        <taxon>Agaricomycetes</taxon>
        <taxon>Agaricomycetidae</taxon>
        <taxon>Agaricales</taxon>
        <taxon>Marasmiineae</taxon>
        <taxon>Mycenaceae</taxon>
        <taxon>Mycena</taxon>
    </lineage>
</organism>
<proteinExistence type="inferred from homology"/>
<sequence>MQPPRTDLLPPKDDPFTLAQLKAFSGADPSQPIYVSIKGTVFDVSAKADVYGAGKSYNVFAGTDGSQGLGMSSLAPENAVPDYSGLSKADRKVLDDWHAFFSKRYNVVGRVVDIPPMVFREEEEEVAAPATANL</sequence>
<dbReference type="GO" id="GO:0005783">
    <property type="term" value="C:endoplasmic reticulum"/>
    <property type="evidence" value="ECO:0007669"/>
    <property type="project" value="TreeGrafter"/>
</dbReference>
<dbReference type="PANTHER" id="PTHR10281">
    <property type="entry name" value="MEMBRANE-ASSOCIATED PROGESTERONE RECEPTOR COMPONENT-RELATED"/>
    <property type="match status" value="1"/>
</dbReference>